<sequence length="383" mass="40971">MSGSTGEKTEKATPKRRKESRKEGQVARTQELGAWASMLAVGMAAPMLIGHEINAMRDLMITSFSLGDEATTGKALALLGQAGKHVFFSLLVLGSAIMLIGVASALAQGGFYLATKQVKPSLKKLNPLQGFKRVFGPHALWEGAKMLLKTSFVALIVYLAIRSVMPLLGGMVPMQTVVDTASAEALALIRNIGLAGLGMAGIDYVMQRRRVGKQTRMTKDEVKQEHKQAEGDPLVKSAIRSRQLAMARNRMMADIAQADVVLVNPTHVAVALRYEPEKGAPRVVARGAGAIAAKIRERAGEESVPLVRDVPLARALYTSTKVGQEIPAELFAAVAQVLAFVISRRSRGQHGGSHRSPRGEGELPAVLPAGRRRKPSAVLAPGR</sequence>
<dbReference type="InterPro" id="IPR006135">
    <property type="entry name" value="T3SS_substrate_exporter"/>
</dbReference>
<dbReference type="GO" id="GO:0005886">
    <property type="term" value="C:plasma membrane"/>
    <property type="evidence" value="ECO:0007669"/>
    <property type="project" value="TreeGrafter"/>
</dbReference>
<feature type="compositionally biased region" description="Basic residues" evidence="1">
    <location>
        <begin position="347"/>
        <end position="356"/>
    </location>
</feature>
<dbReference type="InterPro" id="IPR029025">
    <property type="entry name" value="T3SS_substrate_exporter_C"/>
</dbReference>
<accession>A0A3N0DXM2</accession>
<feature type="transmembrane region" description="Helical" evidence="2">
    <location>
        <begin position="146"/>
        <end position="165"/>
    </location>
</feature>
<keyword evidence="4" id="KW-1185">Reference proteome</keyword>
<feature type="region of interest" description="Disordered" evidence="1">
    <location>
        <begin position="1"/>
        <end position="28"/>
    </location>
</feature>
<reference evidence="3 4" key="1">
    <citation type="submission" date="2018-11" db="EMBL/GenBank/DDBJ databases">
        <authorList>
            <person name="Li F."/>
        </authorList>
    </citation>
    <scope>NUCLEOTIDE SEQUENCE [LARGE SCALE GENOMIC DNA]</scope>
    <source>
        <strain evidence="3 4">KIS18-7</strain>
    </source>
</reference>
<feature type="transmembrane region" description="Helical" evidence="2">
    <location>
        <begin position="185"/>
        <end position="206"/>
    </location>
</feature>
<feature type="region of interest" description="Disordered" evidence="1">
    <location>
        <begin position="347"/>
        <end position="383"/>
    </location>
</feature>
<dbReference type="Proteomes" id="UP000277094">
    <property type="component" value="Unassembled WGS sequence"/>
</dbReference>
<dbReference type="PRINTS" id="PR00950">
    <property type="entry name" value="TYPE3IMSPROT"/>
</dbReference>
<dbReference type="SUPFAM" id="SSF160544">
    <property type="entry name" value="EscU C-terminal domain-like"/>
    <property type="match status" value="1"/>
</dbReference>
<evidence type="ECO:0000313" key="4">
    <source>
        <dbReference type="Proteomes" id="UP000277094"/>
    </source>
</evidence>
<name>A0A3N0DXM2_9ACTN</name>
<dbReference type="GO" id="GO:0009306">
    <property type="term" value="P:protein secretion"/>
    <property type="evidence" value="ECO:0007669"/>
    <property type="project" value="InterPro"/>
</dbReference>
<comment type="caution">
    <text evidence="3">The sequence shown here is derived from an EMBL/GenBank/DDBJ whole genome shotgun (WGS) entry which is preliminary data.</text>
</comment>
<dbReference type="Gene3D" id="3.40.1690.10">
    <property type="entry name" value="secretion proteins EscU"/>
    <property type="match status" value="1"/>
</dbReference>
<feature type="transmembrane region" description="Helical" evidence="2">
    <location>
        <begin position="32"/>
        <end position="50"/>
    </location>
</feature>
<feature type="transmembrane region" description="Helical" evidence="2">
    <location>
        <begin position="86"/>
        <end position="114"/>
    </location>
</feature>
<protein>
    <submittedName>
        <fullName evidence="3">EscU/YscU/HrcU family type III secretion system export apparatus switch protein</fullName>
    </submittedName>
</protein>
<keyword evidence="2" id="KW-0812">Transmembrane</keyword>
<evidence type="ECO:0000256" key="2">
    <source>
        <dbReference type="SAM" id="Phobius"/>
    </source>
</evidence>
<organism evidence="3 4">
    <name type="scientific">Nocardioides marmorisolisilvae</name>
    <dbReference type="NCBI Taxonomy" id="1542737"/>
    <lineage>
        <taxon>Bacteria</taxon>
        <taxon>Bacillati</taxon>
        <taxon>Actinomycetota</taxon>
        <taxon>Actinomycetes</taxon>
        <taxon>Propionibacteriales</taxon>
        <taxon>Nocardioidaceae</taxon>
        <taxon>Nocardioides</taxon>
    </lineage>
</organism>
<evidence type="ECO:0000313" key="3">
    <source>
        <dbReference type="EMBL" id="RNL80256.1"/>
    </source>
</evidence>
<gene>
    <name evidence="3" type="ORF">EFL95_15285</name>
</gene>
<keyword evidence="2" id="KW-1133">Transmembrane helix</keyword>
<evidence type="ECO:0000256" key="1">
    <source>
        <dbReference type="SAM" id="MobiDB-lite"/>
    </source>
</evidence>
<proteinExistence type="predicted"/>
<dbReference type="Pfam" id="PF01312">
    <property type="entry name" value="Bac_export_2"/>
    <property type="match status" value="1"/>
</dbReference>
<dbReference type="EMBL" id="RJSG01000002">
    <property type="protein sequence ID" value="RNL80256.1"/>
    <property type="molecule type" value="Genomic_DNA"/>
</dbReference>
<keyword evidence="2" id="KW-0472">Membrane</keyword>
<dbReference type="OrthoDB" id="9807950at2"/>
<dbReference type="PANTHER" id="PTHR30531:SF14">
    <property type="entry name" value="SURFACE PRESENTATION OF ANTIGENS PROTEIN SPAS"/>
    <property type="match status" value="1"/>
</dbReference>
<dbReference type="PANTHER" id="PTHR30531">
    <property type="entry name" value="FLAGELLAR BIOSYNTHETIC PROTEIN FLHB"/>
    <property type="match status" value="1"/>
</dbReference>
<dbReference type="AlphaFoldDB" id="A0A3N0DXM2"/>
<dbReference type="RefSeq" id="WP_123234757.1">
    <property type="nucleotide sequence ID" value="NZ_RJSG01000002.1"/>
</dbReference>